<accession>A0A836CLR1</accession>
<keyword evidence="2" id="KW-0547">Nucleotide-binding</keyword>
<dbReference type="GO" id="GO:1990075">
    <property type="term" value="C:periciliary membrane compartment"/>
    <property type="evidence" value="ECO:0007669"/>
    <property type="project" value="TreeGrafter"/>
</dbReference>
<dbReference type="Gene3D" id="2.160.20.70">
    <property type="match status" value="1"/>
</dbReference>
<feature type="domain" description="C-CAP/cofactor C-like" evidence="3">
    <location>
        <begin position="12"/>
        <end position="164"/>
    </location>
</feature>
<evidence type="ECO:0000256" key="2">
    <source>
        <dbReference type="ARBA" id="ARBA00022741"/>
    </source>
</evidence>
<dbReference type="InterPro" id="IPR016098">
    <property type="entry name" value="CAP/MinC_C"/>
</dbReference>
<dbReference type="GO" id="GO:0000166">
    <property type="term" value="F:nucleotide binding"/>
    <property type="evidence" value="ECO:0007669"/>
    <property type="project" value="UniProtKB-KW"/>
</dbReference>
<dbReference type="Pfam" id="PF07986">
    <property type="entry name" value="TBCC"/>
    <property type="match status" value="1"/>
</dbReference>
<dbReference type="PANTHER" id="PTHR15440:SF0">
    <property type="entry name" value="PROTEIN XRP2"/>
    <property type="match status" value="1"/>
</dbReference>
<dbReference type="PROSITE" id="PS51329">
    <property type="entry name" value="C_CAP_COFACTOR_C"/>
    <property type="match status" value="1"/>
</dbReference>
<dbReference type="SMART" id="SM00673">
    <property type="entry name" value="CARP"/>
    <property type="match status" value="2"/>
</dbReference>
<dbReference type="GO" id="GO:0005929">
    <property type="term" value="C:cilium"/>
    <property type="evidence" value="ECO:0007669"/>
    <property type="project" value="TreeGrafter"/>
</dbReference>
<comment type="caution">
    <text evidence="4">The sequence shown here is derived from an EMBL/GenBank/DDBJ whole genome shotgun (WGS) entry which is preliminary data.</text>
</comment>
<evidence type="ECO:0000259" key="3">
    <source>
        <dbReference type="PROSITE" id="PS51329"/>
    </source>
</evidence>
<dbReference type="GO" id="GO:0006892">
    <property type="term" value="P:post-Golgi vesicle-mediated transport"/>
    <property type="evidence" value="ECO:0007669"/>
    <property type="project" value="TreeGrafter"/>
</dbReference>
<keyword evidence="5" id="KW-1185">Reference proteome</keyword>
<dbReference type="PANTHER" id="PTHR15440">
    <property type="entry name" value="XRP2 PROTEIN"/>
    <property type="match status" value="1"/>
</dbReference>
<dbReference type="InterPro" id="IPR012945">
    <property type="entry name" value="Tubulin-bd_cofactor_C_dom"/>
</dbReference>
<name>A0A836CLR1_9STRA</name>
<dbReference type="InterPro" id="IPR017901">
    <property type="entry name" value="C-CAP_CF_C-like"/>
</dbReference>
<sequence length="182" mass="20353">MVFTATDGTVFTDRKAWRKHEFETQYTFRNAVDQTLIKLPGAVQGQPFDLSDLSRCEVQLLDASDMVQCDNLVDCRVFVAACAESLFVRNCSGCTFYAACKQLRTRDCQNCLFSLYSKTEPIIETSSGMKFGPFNGAYADHASHLQASNLMTPSVWYAIFDFNDEAKTGKNWSLVGESEVGM</sequence>
<dbReference type="GO" id="GO:0005096">
    <property type="term" value="F:GTPase activator activity"/>
    <property type="evidence" value="ECO:0007669"/>
    <property type="project" value="InterPro"/>
</dbReference>
<dbReference type="OrthoDB" id="194775at2759"/>
<dbReference type="Proteomes" id="UP000664859">
    <property type="component" value="Unassembled WGS sequence"/>
</dbReference>
<evidence type="ECO:0000313" key="4">
    <source>
        <dbReference type="EMBL" id="KAG5191022.1"/>
    </source>
</evidence>
<dbReference type="InterPro" id="IPR039093">
    <property type="entry name" value="XRP2"/>
</dbReference>
<gene>
    <name evidence="4" type="ORF">JKP88DRAFT_160141</name>
</gene>
<reference evidence="4" key="1">
    <citation type="submission" date="2021-02" db="EMBL/GenBank/DDBJ databases">
        <title>First Annotated Genome of the Yellow-green Alga Tribonema minus.</title>
        <authorList>
            <person name="Mahan K.M."/>
        </authorList>
    </citation>
    <scope>NUCLEOTIDE SEQUENCE</scope>
    <source>
        <strain evidence="4">UTEX B ZZ1240</strain>
    </source>
</reference>
<organism evidence="4 5">
    <name type="scientific">Tribonema minus</name>
    <dbReference type="NCBI Taxonomy" id="303371"/>
    <lineage>
        <taxon>Eukaryota</taxon>
        <taxon>Sar</taxon>
        <taxon>Stramenopiles</taxon>
        <taxon>Ochrophyta</taxon>
        <taxon>PX clade</taxon>
        <taxon>Xanthophyceae</taxon>
        <taxon>Tribonematales</taxon>
        <taxon>Tribonemataceae</taxon>
        <taxon>Tribonema</taxon>
    </lineage>
</organism>
<dbReference type="InterPro" id="IPR006599">
    <property type="entry name" value="CARP_motif"/>
</dbReference>
<protein>
    <submittedName>
        <fullName evidence="4">Tubulin binding cofactor C-domain-containing protein</fullName>
    </submittedName>
</protein>
<dbReference type="AlphaFoldDB" id="A0A836CLR1"/>
<evidence type="ECO:0000256" key="1">
    <source>
        <dbReference type="ARBA" id="ARBA00008848"/>
    </source>
</evidence>
<dbReference type="EMBL" id="JAFCMP010000024">
    <property type="protein sequence ID" value="KAG5191022.1"/>
    <property type="molecule type" value="Genomic_DNA"/>
</dbReference>
<evidence type="ECO:0000313" key="5">
    <source>
        <dbReference type="Proteomes" id="UP000664859"/>
    </source>
</evidence>
<dbReference type="PIRSF" id="PIRSF037947">
    <property type="entry name" value="Protein_XRP2"/>
    <property type="match status" value="1"/>
</dbReference>
<proteinExistence type="inferred from homology"/>
<comment type="similarity">
    <text evidence="1">Belongs to the TBCC family.</text>
</comment>